<proteinExistence type="predicted"/>
<comment type="caution">
    <text evidence="1">The sequence shown here is derived from an EMBL/GenBank/DDBJ whole genome shotgun (WGS) entry which is preliminary data.</text>
</comment>
<gene>
    <name evidence="1" type="ORF">MS5N3_22310</name>
</gene>
<name>A0A5M3PPE2_9GAMM</name>
<dbReference type="EMBL" id="BGZH01000001">
    <property type="protein sequence ID" value="GBO84780.1"/>
    <property type="molecule type" value="Genomic_DNA"/>
</dbReference>
<sequence length="73" mass="7682">MLDLGVNVLGQALEQRCLLATGDKHVVAGAQVLGCDFHIVAAQLVYRDDLLGTRNRLKGLGIEALALVAGAQQ</sequence>
<dbReference type="Proteomes" id="UP000340077">
    <property type="component" value="Unassembled WGS sequence"/>
</dbReference>
<reference evidence="1 2" key="1">
    <citation type="journal article" date="2019" name="J. Gen. Appl. Microbiol.">
        <title>Aerobic degradation of cis-dichloroethene by the marine bacterium Marinobacter salsuginis strain 5N-3.</title>
        <authorList>
            <person name="Inoue Y."/>
            <person name="Fukunaga Y."/>
            <person name="Katsumata H."/>
            <person name="Ohji S."/>
            <person name="Hosoyama A."/>
            <person name="Mori K."/>
            <person name="Ando K."/>
        </authorList>
    </citation>
    <scope>NUCLEOTIDE SEQUENCE [LARGE SCALE GENOMIC DNA]</scope>
    <source>
        <strain evidence="1 2">5N-3</strain>
    </source>
</reference>
<organism evidence="1 2">
    <name type="scientific">Marinobacter salsuginis</name>
    <dbReference type="NCBI Taxonomy" id="418719"/>
    <lineage>
        <taxon>Bacteria</taxon>
        <taxon>Pseudomonadati</taxon>
        <taxon>Pseudomonadota</taxon>
        <taxon>Gammaproteobacteria</taxon>
        <taxon>Pseudomonadales</taxon>
        <taxon>Marinobacteraceae</taxon>
        <taxon>Marinobacter</taxon>
    </lineage>
</organism>
<protein>
    <submittedName>
        <fullName evidence="1">Uncharacterized protein</fullName>
    </submittedName>
</protein>
<evidence type="ECO:0000313" key="2">
    <source>
        <dbReference type="Proteomes" id="UP000340077"/>
    </source>
</evidence>
<accession>A0A5M3PPE2</accession>
<evidence type="ECO:0000313" key="1">
    <source>
        <dbReference type="EMBL" id="GBO84780.1"/>
    </source>
</evidence>
<keyword evidence="2" id="KW-1185">Reference proteome</keyword>
<dbReference type="AlphaFoldDB" id="A0A5M3PPE2"/>